<dbReference type="SUPFAM" id="SSF101148">
    <property type="entry name" value="Plant invertase/pectin methylesterase inhibitor"/>
    <property type="match status" value="1"/>
</dbReference>
<evidence type="ECO:0000256" key="1">
    <source>
        <dbReference type="ARBA" id="ARBA00022729"/>
    </source>
</evidence>
<reference evidence="5" key="3">
    <citation type="submission" date="2018-07" db="EMBL/GenBank/DDBJ databases">
        <title>WGS assembly of Glycine max.</title>
        <authorList>
            <person name="Schmutz J."/>
            <person name="Cannon S."/>
            <person name="Schlueter J."/>
            <person name="Ma J."/>
            <person name="Mitros T."/>
            <person name="Nelson W."/>
            <person name="Hyten D."/>
            <person name="Song Q."/>
            <person name="Thelen J."/>
            <person name="Cheng J."/>
            <person name="Xu D."/>
            <person name="Hellsten U."/>
            <person name="May G."/>
            <person name="Yu Y."/>
            <person name="Sakurai T."/>
            <person name="Umezawa T."/>
            <person name="Bhattacharyya M."/>
            <person name="Sandhu D."/>
            <person name="Valliyodan B."/>
            <person name="Lindquist E."/>
            <person name="Peto M."/>
            <person name="Grant D."/>
            <person name="Shu S."/>
            <person name="Goodstein D."/>
            <person name="Barry K."/>
            <person name="Futrell-Griggs M."/>
            <person name="Abernathy B."/>
            <person name="Du J."/>
            <person name="Tian Z."/>
            <person name="Zhu L."/>
            <person name="Gill N."/>
            <person name="Joshi T."/>
            <person name="Libault M."/>
            <person name="Sethuraman A."/>
            <person name="Zhang X."/>
            <person name="Shinozaki K."/>
            <person name="Nguyen H."/>
            <person name="Wing R."/>
            <person name="Cregan P."/>
            <person name="Specht J."/>
            <person name="Grimwood J."/>
            <person name="Rokhsar D."/>
            <person name="Stacey G."/>
            <person name="Shoemaker R."/>
            <person name="Jackson S."/>
        </authorList>
    </citation>
    <scope>NUCLEOTIDE SEQUENCE</scope>
    <source>
        <tissue evidence="5">Callus</tissue>
    </source>
</reference>
<feature type="signal peptide" evidence="3">
    <location>
        <begin position="1"/>
        <end position="25"/>
    </location>
</feature>
<dbReference type="GO" id="GO:0030599">
    <property type="term" value="F:pectinesterase activity"/>
    <property type="evidence" value="ECO:0000318"/>
    <property type="project" value="GO_Central"/>
</dbReference>
<name>I1JQN4_SOYBN</name>
<comment type="similarity">
    <text evidence="2">Belongs to the PMEI family.</text>
</comment>
<dbReference type="InterPro" id="IPR051955">
    <property type="entry name" value="PME_Inhibitor"/>
</dbReference>
<reference evidence="6" key="2">
    <citation type="submission" date="2018-02" db="UniProtKB">
        <authorList>
            <consortium name="EnsemblPlants"/>
        </authorList>
    </citation>
    <scope>IDENTIFICATION</scope>
    <source>
        <strain evidence="6">Williams 82</strain>
    </source>
</reference>
<dbReference type="SMR" id="I1JQN4"/>
<dbReference type="InterPro" id="IPR006501">
    <property type="entry name" value="Pectinesterase_inhib_dom"/>
</dbReference>
<keyword evidence="1 3" id="KW-0732">Signal</keyword>
<dbReference type="STRING" id="3847.I1JQN4"/>
<reference evidence="5 6" key="1">
    <citation type="journal article" date="2010" name="Nature">
        <title>Genome sequence of the palaeopolyploid soybean.</title>
        <authorList>
            <person name="Schmutz J."/>
            <person name="Cannon S.B."/>
            <person name="Schlueter J."/>
            <person name="Ma J."/>
            <person name="Mitros T."/>
            <person name="Nelson W."/>
            <person name="Hyten D.L."/>
            <person name="Song Q."/>
            <person name="Thelen J.J."/>
            <person name="Cheng J."/>
            <person name="Xu D."/>
            <person name="Hellsten U."/>
            <person name="May G.D."/>
            <person name="Yu Y."/>
            <person name="Sakurai T."/>
            <person name="Umezawa T."/>
            <person name="Bhattacharyya M.K."/>
            <person name="Sandhu D."/>
            <person name="Valliyodan B."/>
            <person name="Lindquist E."/>
            <person name="Peto M."/>
            <person name="Grant D."/>
            <person name="Shu S."/>
            <person name="Goodstein D."/>
            <person name="Barry K."/>
            <person name="Futrell-Griggs M."/>
            <person name="Abernathy B."/>
            <person name="Du J."/>
            <person name="Tian Z."/>
            <person name="Zhu L."/>
            <person name="Gill N."/>
            <person name="Joshi T."/>
            <person name="Libault M."/>
            <person name="Sethuraman A."/>
            <person name="Zhang X.-C."/>
            <person name="Shinozaki K."/>
            <person name="Nguyen H.T."/>
            <person name="Wing R.A."/>
            <person name="Cregan P."/>
            <person name="Specht J."/>
            <person name="Grimwood J."/>
            <person name="Rokhsar D."/>
            <person name="Stacey G."/>
            <person name="Shoemaker R.C."/>
            <person name="Jackson S.A."/>
        </authorList>
    </citation>
    <scope>NUCLEOTIDE SEQUENCE [LARGE SCALE GENOMIC DNA]</scope>
    <source>
        <strain evidence="6">cv. Williams 82</strain>
        <tissue evidence="5">Callus</tissue>
    </source>
</reference>
<evidence type="ECO:0000256" key="2">
    <source>
        <dbReference type="ARBA" id="ARBA00038471"/>
    </source>
</evidence>
<accession>I1JQN4</accession>
<dbReference type="InterPro" id="IPR035513">
    <property type="entry name" value="Invertase/methylesterase_inhib"/>
</dbReference>
<protein>
    <recommendedName>
        <fullName evidence="4">Pectinesterase inhibitor domain-containing protein</fullName>
    </recommendedName>
</protein>
<dbReference type="Pfam" id="PF04043">
    <property type="entry name" value="PMEI"/>
    <property type="match status" value="1"/>
</dbReference>
<feature type="domain" description="Pectinesterase inhibitor" evidence="4">
    <location>
        <begin position="30"/>
        <end position="174"/>
    </location>
</feature>
<dbReference type="SMART" id="SM00856">
    <property type="entry name" value="PMEI"/>
    <property type="match status" value="1"/>
</dbReference>
<dbReference type="eggNOG" id="ENOG502S5CS">
    <property type="taxonomic scope" value="Eukaryota"/>
</dbReference>
<dbReference type="RefSeq" id="XP_003520742.1">
    <property type="nucleotide sequence ID" value="XM_003520694.5"/>
</dbReference>
<dbReference type="OrthoDB" id="841681at2759"/>
<feature type="chain" id="PRO_5014577308" description="Pectinesterase inhibitor domain-containing protein" evidence="3">
    <location>
        <begin position="26"/>
        <end position="184"/>
    </location>
</feature>
<dbReference type="GO" id="GO:0046910">
    <property type="term" value="F:pectinesterase inhibitor activity"/>
    <property type="evidence" value="ECO:0000318"/>
    <property type="project" value="GO_Central"/>
</dbReference>
<dbReference type="PANTHER" id="PTHR31080:SF296">
    <property type="entry name" value="OS05G0360900 PROTEIN"/>
    <property type="match status" value="1"/>
</dbReference>
<dbReference type="NCBIfam" id="TIGR01614">
    <property type="entry name" value="PME_inhib"/>
    <property type="match status" value="1"/>
</dbReference>
<dbReference type="KEGG" id="gmx:100785595"/>
<evidence type="ECO:0000256" key="3">
    <source>
        <dbReference type="SAM" id="SignalP"/>
    </source>
</evidence>
<evidence type="ECO:0000313" key="6">
    <source>
        <dbReference type="EnsemblPlants" id="KRH68209"/>
    </source>
</evidence>
<dbReference type="AlphaFoldDB" id="I1JQN4"/>
<organism evidence="6">
    <name type="scientific">Glycine max</name>
    <name type="common">Soybean</name>
    <name type="synonym">Glycine hispida</name>
    <dbReference type="NCBI Taxonomy" id="3847"/>
    <lineage>
        <taxon>Eukaryota</taxon>
        <taxon>Viridiplantae</taxon>
        <taxon>Streptophyta</taxon>
        <taxon>Embryophyta</taxon>
        <taxon>Tracheophyta</taxon>
        <taxon>Spermatophyta</taxon>
        <taxon>Magnoliopsida</taxon>
        <taxon>eudicotyledons</taxon>
        <taxon>Gunneridae</taxon>
        <taxon>Pentapetalae</taxon>
        <taxon>rosids</taxon>
        <taxon>fabids</taxon>
        <taxon>Fabales</taxon>
        <taxon>Fabaceae</taxon>
        <taxon>Papilionoideae</taxon>
        <taxon>50 kb inversion clade</taxon>
        <taxon>NPAAA clade</taxon>
        <taxon>indigoferoid/millettioid clade</taxon>
        <taxon>Phaseoleae</taxon>
        <taxon>Glycine</taxon>
        <taxon>Glycine subgen. Soja</taxon>
    </lineage>
</organism>
<dbReference type="Proteomes" id="UP000008827">
    <property type="component" value="Chromosome 3"/>
</dbReference>
<dbReference type="OMA" id="CTIAPSR"/>
<evidence type="ECO:0000259" key="4">
    <source>
        <dbReference type="SMART" id="SM00856"/>
    </source>
</evidence>
<dbReference type="EMBL" id="CM000836">
    <property type="protein sequence ID" value="KRH68209.1"/>
    <property type="molecule type" value="Genomic_DNA"/>
</dbReference>
<dbReference type="EnsemblPlants" id="KRH68209">
    <property type="protein sequence ID" value="KRH68209"/>
    <property type="gene ID" value="GLYMA_03G215700"/>
</dbReference>
<dbReference type="GeneID" id="100785595"/>
<dbReference type="Gene3D" id="1.20.140.40">
    <property type="entry name" value="Invertase/pectin methylesterase inhibitor family protein"/>
    <property type="match status" value="1"/>
</dbReference>
<keyword evidence="7" id="KW-1185">Reference proteome</keyword>
<sequence length="184" mass="19663">MERSTKLFSAALVLFVVVVAHQAAASQDLKGKKLINKVCTIAPSRDLCVQILSSDPIRSPNADLKDLAVISLRVAARNASGILSDTKMLIDDDNLDPDVQQGLADCKETILDAESQLEDTIASLLVGSDTDAQVWLKAAVAAIDTCDASIPGDDDVLSVKSAMFRRLCNIAIAISKLLNKPLKF</sequence>
<gene>
    <name evidence="6" type="primary">LOC100785595</name>
    <name evidence="5" type="ORF">GLYMA_03G215700</name>
</gene>
<dbReference type="HOGENOM" id="CLU_033761_5_2_1"/>
<evidence type="ECO:0000313" key="7">
    <source>
        <dbReference type="Proteomes" id="UP000008827"/>
    </source>
</evidence>
<proteinExistence type="inferred from homology"/>
<dbReference type="Gramene" id="KRH68209">
    <property type="protein sequence ID" value="KRH68209"/>
    <property type="gene ID" value="GLYMA_03G215700"/>
</dbReference>
<dbReference type="PaxDb" id="3847-GLYMA03G37380.1"/>
<evidence type="ECO:0000313" key="5">
    <source>
        <dbReference type="EMBL" id="KRH68209.1"/>
    </source>
</evidence>
<dbReference type="PANTHER" id="PTHR31080">
    <property type="entry name" value="PECTINESTERASE INHIBITOR-LIKE"/>
    <property type="match status" value="1"/>
</dbReference>